<gene>
    <name evidence="2" type="ORF">BT96DRAFT_1016126</name>
</gene>
<accession>A0A6A4I2Y8</accession>
<evidence type="ECO:0000313" key="3">
    <source>
        <dbReference type="Proteomes" id="UP000799118"/>
    </source>
</evidence>
<name>A0A6A4I2Y8_9AGAR</name>
<evidence type="ECO:0000313" key="2">
    <source>
        <dbReference type="EMBL" id="KAE9404781.1"/>
    </source>
</evidence>
<dbReference type="Proteomes" id="UP000799118">
    <property type="component" value="Unassembled WGS sequence"/>
</dbReference>
<reference evidence="2" key="1">
    <citation type="journal article" date="2019" name="Environ. Microbiol.">
        <title>Fungal ecological strategies reflected in gene transcription - a case study of two litter decomposers.</title>
        <authorList>
            <person name="Barbi F."/>
            <person name="Kohler A."/>
            <person name="Barry K."/>
            <person name="Baskaran P."/>
            <person name="Daum C."/>
            <person name="Fauchery L."/>
            <person name="Ihrmark K."/>
            <person name="Kuo A."/>
            <person name="LaButti K."/>
            <person name="Lipzen A."/>
            <person name="Morin E."/>
            <person name="Grigoriev I.V."/>
            <person name="Henrissat B."/>
            <person name="Lindahl B."/>
            <person name="Martin F."/>
        </authorList>
    </citation>
    <scope>NUCLEOTIDE SEQUENCE</scope>
    <source>
        <strain evidence="2">JB14</strain>
    </source>
</reference>
<sequence length="218" mass="25399">MPPSKYRIIKDSWGNRPNFQYSHGLKMDVIEEGNRILDEYIRHHDSGSEEEHDDDDRKHSNASGGRDESPPHQGHGRSDSESNYPANDYCDSEEYRYDVDEDADHGVAVYDGPEVEEIFEHPVNEAYPEYPPASPEPQELDIMTMEVKARDIMEKCTSLLTNKMYMTVRMARARTILMIRMEEIMMMITTTKTDYYSNVLVSFVDSKSCNYLLERHRQ</sequence>
<dbReference type="AlphaFoldDB" id="A0A6A4I2Y8"/>
<evidence type="ECO:0000256" key="1">
    <source>
        <dbReference type="SAM" id="MobiDB-lite"/>
    </source>
</evidence>
<proteinExistence type="predicted"/>
<feature type="region of interest" description="Disordered" evidence="1">
    <location>
        <begin position="40"/>
        <end position="89"/>
    </location>
</feature>
<protein>
    <submittedName>
        <fullName evidence="2">Uncharacterized protein</fullName>
    </submittedName>
</protein>
<keyword evidence="3" id="KW-1185">Reference proteome</keyword>
<dbReference type="EMBL" id="ML769414">
    <property type="protein sequence ID" value="KAE9404781.1"/>
    <property type="molecule type" value="Genomic_DNA"/>
</dbReference>
<feature type="compositionally biased region" description="Basic and acidic residues" evidence="1">
    <location>
        <begin position="40"/>
        <end position="80"/>
    </location>
</feature>
<dbReference type="OrthoDB" id="4232400at2759"/>
<organism evidence="2 3">
    <name type="scientific">Gymnopus androsaceus JB14</name>
    <dbReference type="NCBI Taxonomy" id="1447944"/>
    <lineage>
        <taxon>Eukaryota</taxon>
        <taxon>Fungi</taxon>
        <taxon>Dikarya</taxon>
        <taxon>Basidiomycota</taxon>
        <taxon>Agaricomycotina</taxon>
        <taxon>Agaricomycetes</taxon>
        <taxon>Agaricomycetidae</taxon>
        <taxon>Agaricales</taxon>
        <taxon>Marasmiineae</taxon>
        <taxon>Omphalotaceae</taxon>
        <taxon>Gymnopus</taxon>
    </lineage>
</organism>